<name>A0A7J7EHZ9_DICBM</name>
<evidence type="ECO:0000259" key="1">
    <source>
        <dbReference type="PROSITE" id="PS50186"/>
    </source>
</evidence>
<gene>
    <name evidence="2" type="ORF">HPG69_011718</name>
</gene>
<dbReference type="SMART" id="SM00049">
    <property type="entry name" value="DEP"/>
    <property type="match status" value="1"/>
</dbReference>
<comment type="caution">
    <text evidence="2">The sequence shown here is derived from an EMBL/GenBank/DDBJ whole genome shotgun (WGS) entry which is preliminary data.</text>
</comment>
<accession>A0A7J7EHZ9</accession>
<dbReference type="GO" id="GO:0007186">
    <property type="term" value="P:G protein-coupled receptor signaling pathway"/>
    <property type="evidence" value="ECO:0007669"/>
    <property type="project" value="TreeGrafter"/>
</dbReference>
<dbReference type="Gene3D" id="2.30.42.10">
    <property type="match status" value="1"/>
</dbReference>
<feature type="domain" description="DEP" evidence="1">
    <location>
        <begin position="10"/>
        <end position="114"/>
    </location>
</feature>
<dbReference type="InterPro" id="IPR036390">
    <property type="entry name" value="WH_DNA-bd_sf"/>
</dbReference>
<keyword evidence="3" id="KW-1185">Reference proteome</keyword>
<dbReference type="GO" id="GO:0023051">
    <property type="term" value="P:regulation of signaling"/>
    <property type="evidence" value="ECO:0007669"/>
    <property type="project" value="TreeGrafter"/>
</dbReference>
<dbReference type="Gene3D" id="1.10.10.10">
    <property type="entry name" value="Winged helix-like DNA-binding domain superfamily/Winged helix DNA-binding domain"/>
    <property type="match status" value="1"/>
</dbReference>
<proteinExistence type="predicted"/>
<dbReference type="GO" id="GO:0005096">
    <property type="term" value="F:GTPase activator activity"/>
    <property type="evidence" value="ECO:0007669"/>
    <property type="project" value="TreeGrafter"/>
</dbReference>
<evidence type="ECO:0000313" key="3">
    <source>
        <dbReference type="Proteomes" id="UP000551758"/>
    </source>
</evidence>
<dbReference type="PANTHER" id="PTHR22829">
    <property type="entry name" value="DEP DOMAIN PROTEIN"/>
    <property type="match status" value="1"/>
</dbReference>
<dbReference type="PANTHER" id="PTHR22829:SF18">
    <property type="entry name" value="DEP DOMAIN-CONTAINING MTOR-INTERACTING PROTEIN"/>
    <property type="match status" value="1"/>
</dbReference>
<dbReference type="InterPro" id="IPR051832">
    <property type="entry name" value="mTOR-Rac_regulators"/>
</dbReference>
<dbReference type="GO" id="GO:0035556">
    <property type="term" value="P:intracellular signal transduction"/>
    <property type="evidence" value="ECO:0007669"/>
    <property type="project" value="InterPro"/>
</dbReference>
<sequence>MPAFLERLMSPENTLLQPREEEGIKYERTFMASEFLDWLVQEGEATTRKEAEQLCHRLMEHGIMQHAESKAGRKLDTAGMLLQCKHKRTSINNIILVSNKHPFVDSNLLYQFRMNFRRRRRLMELLNEKSPSSQETHDSPFCLRKQSHDNRKSTSFMSVSPSKEIKIVSAVRRSSMSSCGSSGYFSSSPTLSSSPPVLCNPKSVLKRPVTSEELLTPGAPYARKTFTIVGDAVGWGFVVRGSKPCHIQAVDPSGPAAAAGMKVPPIEQSLNTSSLFHCLVPSKCDTREC</sequence>
<dbReference type="SUPFAM" id="SSF50156">
    <property type="entry name" value="PDZ domain-like"/>
    <property type="match status" value="1"/>
</dbReference>
<evidence type="ECO:0000313" key="2">
    <source>
        <dbReference type="EMBL" id="KAF5915254.1"/>
    </source>
</evidence>
<dbReference type="EMBL" id="JACDTQ010002883">
    <property type="protein sequence ID" value="KAF5915254.1"/>
    <property type="molecule type" value="Genomic_DNA"/>
</dbReference>
<dbReference type="InterPro" id="IPR036034">
    <property type="entry name" value="PDZ_sf"/>
</dbReference>
<dbReference type="GO" id="GO:0005886">
    <property type="term" value="C:plasma membrane"/>
    <property type="evidence" value="ECO:0007669"/>
    <property type="project" value="TreeGrafter"/>
</dbReference>
<dbReference type="GO" id="GO:0005085">
    <property type="term" value="F:guanyl-nucleotide exchange factor activity"/>
    <property type="evidence" value="ECO:0007669"/>
    <property type="project" value="TreeGrafter"/>
</dbReference>
<dbReference type="InterPro" id="IPR036388">
    <property type="entry name" value="WH-like_DNA-bd_sf"/>
</dbReference>
<dbReference type="PROSITE" id="PS50186">
    <property type="entry name" value="DEP"/>
    <property type="match status" value="1"/>
</dbReference>
<dbReference type="Pfam" id="PF00610">
    <property type="entry name" value="DEP"/>
    <property type="match status" value="1"/>
</dbReference>
<reference evidence="2 3" key="1">
    <citation type="journal article" date="2020" name="Mol. Biol. Evol.">
        <title>Interspecific Gene Flow and the Evolution of Specialization in Black and White Rhinoceros.</title>
        <authorList>
            <person name="Moodley Y."/>
            <person name="Westbury M.V."/>
            <person name="Russo I.M."/>
            <person name="Gopalakrishnan S."/>
            <person name="Rakotoarivelo A."/>
            <person name="Olsen R.A."/>
            <person name="Prost S."/>
            <person name="Tunstall T."/>
            <person name="Ryder O.A."/>
            <person name="Dalen L."/>
            <person name="Bruford M.W."/>
        </authorList>
    </citation>
    <scope>NUCLEOTIDE SEQUENCE [LARGE SCALE GENOMIC DNA]</scope>
    <source>
        <strain evidence="2">SBR-YM</strain>
        <tissue evidence="2">Skin</tissue>
    </source>
</reference>
<dbReference type="AlphaFoldDB" id="A0A7J7EHZ9"/>
<protein>
    <recommendedName>
        <fullName evidence="1">DEP domain-containing protein</fullName>
    </recommendedName>
</protein>
<dbReference type="InterPro" id="IPR000591">
    <property type="entry name" value="DEP_dom"/>
</dbReference>
<dbReference type="SUPFAM" id="SSF46785">
    <property type="entry name" value="Winged helix' DNA-binding domain"/>
    <property type="match status" value="1"/>
</dbReference>
<organism evidence="2 3">
    <name type="scientific">Diceros bicornis minor</name>
    <name type="common">South-central black rhinoceros</name>
    <dbReference type="NCBI Taxonomy" id="77932"/>
    <lineage>
        <taxon>Eukaryota</taxon>
        <taxon>Metazoa</taxon>
        <taxon>Chordata</taxon>
        <taxon>Craniata</taxon>
        <taxon>Vertebrata</taxon>
        <taxon>Euteleostomi</taxon>
        <taxon>Mammalia</taxon>
        <taxon>Eutheria</taxon>
        <taxon>Laurasiatheria</taxon>
        <taxon>Perissodactyla</taxon>
        <taxon>Rhinocerotidae</taxon>
        <taxon>Diceros</taxon>
    </lineage>
</organism>
<dbReference type="Proteomes" id="UP000551758">
    <property type="component" value="Unassembled WGS sequence"/>
</dbReference>